<proteinExistence type="predicted"/>
<sequence length="292" mass="31296">MQFFHLLSFVGVASTAAALSQSAGLSEQYLDNADNSLEPDLETRPYQPGLDSQKTSATLMSLEQQDGAAGLLGGKSGFGTAPLSELSRGEAKKLIDSLFEKDAFSFANVSSTIDEVKNGLAELSENGEKVKTKIVGDAGNLMANYVRRSTYVSVSLTISASSELNATVFFIKSIEAPDDSSKVFLGFIGMFIGLMAGATKKEKEADGFIMNILEDTGTVIQNVEAAIKSFVEAVNSLVKLFDLLKTIMSKSESGKTSYDDISTTIESIGEFITDQQKLHDEIITALEDESSE</sequence>
<reference evidence="2 3" key="1">
    <citation type="submission" date="2021-02" db="EMBL/GenBank/DDBJ databases">
        <title>Variation within the Batrachochytrium salamandrivorans European outbreak.</title>
        <authorList>
            <person name="Kelly M."/>
            <person name="Pasmans F."/>
            <person name="Shea T.P."/>
            <person name="Munoz J.F."/>
            <person name="Carranza S."/>
            <person name="Cuomo C.A."/>
            <person name="Martel A."/>
        </authorList>
    </citation>
    <scope>NUCLEOTIDE SEQUENCE [LARGE SCALE GENOMIC DNA]</scope>
    <source>
        <strain evidence="2 3">AMFP18/2</strain>
    </source>
</reference>
<feature type="chain" id="PRO_5045084604" evidence="1">
    <location>
        <begin position="19"/>
        <end position="292"/>
    </location>
</feature>
<gene>
    <name evidence="2" type="ORF">BASA50_001005</name>
</gene>
<accession>A0ABQ8ESD6</accession>
<organism evidence="2 3">
    <name type="scientific">Batrachochytrium salamandrivorans</name>
    <dbReference type="NCBI Taxonomy" id="1357716"/>
    <lineage>
        <taxon>Eukaryota</taxon>
        <taxon>Fungi</taxon>
        <taxon>Fungi incertae sedis</taxon>
        <taxon>Chytridiomycota</taxon>
        <taxon>Chytridiomycota incertae sedis</taxon>
        <taxon>Chytridiomycetes</taxon>
        <taxon>Rhizophydiales</taxon>
        <taxon>Rhizophydiales incertae sedis</taxon>
        <taxon>Batrachochytrium</taxon>
    </lineage>
</organism>
<keyword evidence="3" id="KW-1185">Reference proteome</keyword>
<comment type="caution">
    <text evidence="2">The sequence shown here is derived from an EMBL/GenBank/DDBJ whole genome shotgun (WGS) entry which is preliminary data.</text>
</comment>
<feature type="signal peptide" evidence="1">
    <location>
        <begin position="1"/>
        <end position="18"/>
    </location>
</feature>
<evidence type="ECO:0000256" key="1">
    <source>
        <dbReference type="SAM" id="SignalP"/>
    </source>
</evidence>
<evidence type="ECO:0000313" key="2">
    <source>
        <dbReference type="EMBL" id="KAH6585671.1"/>
    </source>
</evidence>
<keyword evidence="1" id="KW-0732">Signal</keyword>
<protein>
    <submittedName>
        <fullName evidence="2">Uncharacterized protein</fullName>
    </submittedName>
</protein>
<dbReference type="EMBL" id="JAFCIX010000579">
    <property type="protein sequence ID" value="KAH6585671.1"/>
    <property type="molecule type" value="Genomic_DNA"/>
</dbReference>
<dbReference type="Proteomes" id="UP001648503">
    <property type="component" value="Unassembled WGS sequence"/>
</dbReference>
<name>A0ABQ8ESD6_9FUNG</name>
<evidence type="ECO:0000313" key="3">
    <source>
        <dbReference type="Proteomes" id="UP001648503"/>
    </source>
</evidence>